<feature type="transmembrane region" description="Helical" evidence="1">
    <location>
        <begin position="146"/>
        <end position="165"/>
    </location>
</feature>
<dbReference type="Proteomes" id="UP000054097">
    <property type="component" value="Unassembled WGS sequence"/>
</dbReference>
<keyword evidence="3" id="KW-1185">Reference proteome</keyword>
<dbReference type="OrthoDB" id="2638860at2759"/>
<name>A0A0C3B479_SERVB</name>
<keyword evidence="1" id="KW-1133">Transmembrane helix</keyword>
<evidence type="ECO:0000256" key="1">
    <source>
        <dbReference type="SAM" id="Phobius"/>
    </source>
</evidence>
<proteinExistence type="predicted"/>
<evidence type="ECO:0000313" key="2">
    <source>
        <dbReference type="EMBL" id="KIM31600.1"/>
    </source>
</evidence>
<protein>
    <submittedName>
        <fullName evidence="2">Uncharacterized protein</fullName>
    </submittedName>
</protein>
<reference evidence="2 3" key="1">
    <citation type="submission" date="2014-04" db="EMBL/GenBank/DDBJ databases">
        <authorList>
            <consortium name="DOE Joint Genome Institute"/>
            <person name="Kuo A."/>
            <person name="Zuccaro A."/>
            <person name="Kohler A."/>
            <person name="Nagy L.G."/>
            <person name="Floudas D."/>
            <person name="Copeland A."/>
            <person name="Barry K.W."/>
            <person name="Cichocki N."/>
            <person name="Veneault-Fourrey C."/>
            <person name="LaButti K."/>
            <person name="Lindquist E.A."/>
            <person name="Lipzen A."/>
            <person name="Lundell T."/>
            <person name="Morin E."/>
            <person name="Murat C."/>
            <person name="Sun H."/>
            <person name="Tunlid A."/>
            <person name="Henrissat B."/>
            <person name="Grigoriev I.V."/>
            <person name="Hibbett D.S."/>
            <person name="Martin F."/>
            <person name="Nordberg H.P."/>
            <person name="Cantor M.N."/>
            <person name="Hua S.X."/>
        </authorList>
    </citation>
    <scope>NUCLEOTIDE SEQUENCE [LARGE SCALE GENOMIC DNA]</scope>
    <source>
        <strain evidence="2 3">MAFF 305830</strain>
    </source>
</reference>
<dbReference type="EMBL" id="KN824281">
    <property type="protein sequence ID" value="KIM31600.1"/>
    <property type="molecule type" value="Genomic_DNA"/>
</dbReference>
<keyword evidence="1" id="KW-0472">Membrane</keyword>
<feature type="transmembrane region" description="Helical" evidence="1">
    <location>
        <begin position="55"/>
        <end position="77"/>
    </location>
</feature>
<keyword evidence="1" id="KW-0812">Transmembrane</keyword>
<gene>
    <name evidence="2" type="ORF">M408DRAFT_327095</name>
</gene>
<dbReference type="HOGENOM" id="CLU_035509_1_4_1"/>
<reference evidence="3" key="2">
    <citation type="submission" date="2015-01" db="EMBL/GenBank/DDBJ databases">
        <title>Evolutionary Origins and Diversification of the Mycorrhizal Mutualists.</title>
        <authorList>
            <consortium name="DOE Joint Genome Institute"/>
            <consortium name="Mycorrhizal Genomics Consortium"/>
            <person name="Kohler A."/>
            <person name="Kuo A."/>
            <person name="Nagy L.G."/>
            <person name="Floudas D."/>
            <person name="Copeland A."/>
            <person name="Barry K.W."/>
            <person name="Cichocki N."/>
            <person name="Veneault-Fourrey C."/>
            <person name="LaButti K."/>
            <person name="Lindquist E.A."/>
            <person name="Lipzen A."/>
            <person name="Lundell T."/>
            <person name="Morin E."/>
            <person name="Murat C."/>
            <person name="Riley R."/>
            <person name="Ohm R."/>
            <person name="Sun H."/>
            <person name="Tunlid A."/>
            <person name="Henrissat B."/>
            <person name="Grigoriev I.V."/>
            <person name="Hibbett D.S."/>
            <person name="Martin F."/>
        </authorList>
    </citation>
    <scope>NUCLEOTIDE SEQUENCE [LARGE SCALE GENOMIC DNA]</scope>
    <source>
        <strain evidence="3">MAFF 305830</strain>
    </source>
</reference>
<feature type="transmembrane region" description="Helical" evidence="1">
    <location>
        <begin position="171"/>
        <end position="191"/>
    </location>
</feature>
<organism evidence="2 3">
    <name type="scientific">Serendipita vermifera MAFF 305830</name>
    <dbReference type="NCBI Taxonomy" id="933852"/>
    <lineage>
        <taxon>Eukaryota</taxon>
        <taxon>Fungi</taxon>
        <taxon>Dikarya</taxon>
        <taxon>Basidiomycota</taxon>
        <taxon>Agaricomycotina</taxon>
        <taxon>Agaricomycetes</taxon>
        <taxon>Sebacinales</taxon>
        <taxon>Serendipitaceae</taxon>
        <taxon>Serendipita</taxon>
    </lineage>
</organism>
<dbReference type="AlphaFoldDB" id="A0A0C3B479"/>
<evidence type="ECO:0000313" key="3">
    <source>
        <dbReference type="Proteomes" id="UP000054097"/>
    </source>
</evidence>
<sequence length="236" mass="27116">MYYMLGKPAQDHAKIFCQVYTVATYIMREFELVAATWLVMIRVRSLYAGHRWAKWLLYTTFVITHLLTAGFGAQSVAEVYSNISYLSFLRVCLSGIPTYTKLIYFFQIPFELLLLAMQLVHYWRLSRMIAPARPTPLLTALYTDGVVYFIATITVRLWAGLVVVFLDPTLWYMTVVIDLSTTSTFISRIFLHLNQVSAKSHCGNMSSVPQFDTTASVQNKPPSIPVDSWMEMETYR</sequence>
<feature type="transmembrane region" description="Helical" evidence="1">
    <location>
        <begin position="103"/>
        <end position="125"/>
    </location>
</feature>
<accession>A0A0C3B479</accession>